<accession>A0A1B6J2Z0</accession>
<protein>
    <submittedName>
        <fullName evidence="2">Uncharacterized protein</fullName>
    </submittedName>
</protein>
<sequence>VYYFEPGHLFMSADSVHHQVQQSLKAQKKTYDFEDFPTAVGNACKGKIEVVKMETINFFQWKSCKSEQKMKNMEKKGLPFRHCGNESSKGGIRHKVQIGLPTRGG</sequence>
<feature type="region of interest" description="Disordered" evidence="1">
    <location>
        <begin position="76"/>
        <end position="105"/>
    </location>
</feature>
<name>A0A1B6J2Z0_9HEMI</name>
<evidence type="ECO:0000256" key="1">
    <source>
        <dbReference type="SAM" id="MobiDB-lite"/>
    </source>
</evidence>
<dbReference type="EMBL" id="GECU01014165">
    <property type="protein sequence ID" value="JAS93541.1"/>
    <property type="molecule type" value="Transcribed_RNA"/>
</dbReference>
<gene>
    <name evidence="2" type="ORF">g.55706</name>
</gene>
<proteinExistence type="predicted"/>
<evidence type="ECO:0000313" key="2">
    <source>
        <dbReference type="EMBL" id="JAS93541.1"/>
    </source>
</evidence>
<organism evidence="2">
    <name type="scientific">Homalodisca liturata</name>
    <dbReference type="NCBI Taxonomy" id="320908"/>
    <lineage>
        <taxon>Eukaryota</taxon>
        <taxon>Metazoa</taxon>
        <taxon>Ecdysozoa</taxon>
        <taxon>Arthropoda</taxon>
        <taxon>Hexapoda</taxon>
        <taxon>Insecta</taxon>
        <taxon>Pterygota</taxon>
        <taxon>Neoptera</taxon>
        <taxon>Paraneoptera</taxon>
        <taxon>Hemiptera</taxon>
        <taxon>Auchenorrhyncha</taxon>
        <taxon>Membracoidea</taxon>
        <taxon>Cicadellidae</taxon>
        <taxon>Cicadellinae</taxon>
        <taxon>Proconiini</taxon>
        <taxon>Homalodisca</taxon>
    </lineage>
</organism>
<feature type="non-terminal residue" evidence="2">
    <location>
        <position position="105"/>
    </location>
</feature>
<feature type="non-terminal residue" evidence="2">
    <location>
        <position position="1"/>
    </location>
</feature>
<reference evidence="2" key="1">
    <citation type="submission" date="2015-11" db="EMBL/GenBank/DDBJ databases">
        <title>De novo transcriptome assembly of four potential Pierce s Disease insect vectors from Arizona vineyards.</title>
        <authorList>
            <person name="Tassone E.E."/>
        </authorList>
    </citation>
    <scope>NUCLEOTIDE SEQUENCE</scope>
</reference>
<dbReference type="AlphaFoldDB" id="A0A1B6J2Z0"/>